<dbReference type="Proteomes" id="UP000017836">
    <property type="component" value="Unassembled WGS sequence"/>
</dbReference>
<accession>W1PA29</accession>
<evidence type="ECO:0000313" key="2">
    <source>
        <dbReference type="Proteomes" id="UP000017836"/>
    </source>
</evidence>
<proteinExistence type="predicted"/>
<evidence type="ECO:0000313" key="1">
    <source>
        <dbReference type="EMBL" id="ERN04554.1"/>
    </source>
</evidence>
<sequence>MMQQEESSEPCELPTELASHEMALKTRWLMFLPVSRIMVQAKINGERRRDEAPSCHAIVFGATGGLPRMSHAPIFSVKRFPLPPVVRSLTAHTTIMGNHKPALPREKRTILLSHPHVKVSPDLTTRTKGLVIIQRPLLPIFL</sequence>
<dbReference type="EMBL" id="KI394223">
    <property type="protein sequence ID" value="ERN04554.1"/>
    <property type="molecule type" value="Genomic_DNA"/>
</dbReference>
<protein>
    <submittedName>
        <fullName evidence="1">Uncharacterized protein</fullName>
    </submittedName>
</protein>
<gene>
    <name evidence="1" type="ORF">AMTR_s00081p00178180</name>
</gene>
<dbReference type="AlphaFoldDB" id="W1PA29"/>
<name>W1PA29_AMBTC</name>
<keyword evidence="2" id="KW-1185">Reference proteome</keyword>
<dbReference type="HOGENOM" id="CLU_1818420_0_0_1"/>
<dbReference type="Gramene" id="ERN04554">
    <property type="protein sequence ID" value="ERN04554"/>
    <property type="gene ID" value="AMTR_s00081p00178180"/>
</dbReference>
<reference evidence="2" key="1">
    <citation type="journal article" date="2013" name="Science">
        <title>The Amborella genome and the evolution of flowering plants.</title>
        <authorList>
            <consortium name="Amborella Genome Project"/>
        </authorList>
    </citation>
    <scope>NUCLEOTIDE SEQUENCE [LARGE SCALE GENOMIC DNA]</scope>
</reference>
<organism evidence="1 2">
    <name type="scientific">Amborella trichopoda</name>
    <dbReference type="NCBI Taxonomy" id="13333"/>
    <lineage>
        <taxon>Eukaryota</taxon>
        <taxon>Viridiplantae</taxon>
        <taxon>Streptophyta</taxon>
        <taxon>Embryophyta</taxon>
        <taxon>Tracheophyta</taxon>
        <taxon>Spermatophyta</taxon>
        <taxon>Magnoliopsida</taxon>
        <taxon>Amborellales</taxon>
        <taxon>Amborellaceae</taxon>
        <taxon>Amborella</taxon>
    </lineage>
</organism>